<protein>
    <submittedName>
        <fullName evidence="1">Uncharacterized protein</fullName>
    </submittedName>
</protein>
<dbReference type="Proteomes" id="UP000467006">
    <property type="component" value="Chromosome"/>
</dbReference>
<dbReference type="EMBL" id="AP022563">
    <property type="protein sequence ID" value="BBX17993.1"/>
    <property type="molecule type" value="Genomic_DNA"/>
</dbReference>
<proteinExistence type="predicted"/>
<gene>
    <name evidence="1" type="ORF">MDUV_28530</name>
</gene>
<reference evidence="1 2" key="1">
    <citation type="journal article" date="2019" name="Emerg. Microbes Infect.">
        <title>Comprehensive subspecies identification of 175 nontuberculous mycobacteria species based on 7547 genomic profiles.</title>
        <authorList>
            <person name="Matsumoto Y."/>
            <person name="Kinjo T."/>
            <person name="Motooka D."/>
            <person name="Nabeya D."/>
            <person name="Jung N."/>
            <person name="Uechi K."/>
            <person name="Horii T."/>
            <person name="Iida T."/>
            <person name="Fujita J."/>
            <person name="Nakamura S."/>
        </authorList>
    </citation>
    <scope>NUCLEOTIDE SEQUENCE [LARGE SCALE GENOMIC DNA]</scope>
    <source>
        <strain evidence="1 2">JCM 6396</strain>
    </source>
</reference>
<evidence type="ECO:0000313" key="1">
    <source>
        <dbReference type="EMBL" id="BBX17993.1"/>
    </source>
</evidence>
<evidence type="ECO:0000313" key="2">
    <source>
        <dbReference type="Proteomes" id="UP000467006"/>
    </source>
</evidence>
<dbReference type="KEGG" id="mdu:MDUV_28530"/>
<keyword evidence="2" id="KW-1185">Reference proteome</keyword>
<organism evidence="1 2">
    <name type="scientific">Mycolicibacterium duvalii</name>
    <dbReference type="NCBI Taxonomy" id="39688"/>
    <lineage>
        <taxon>Bacteria</taxon>
        <taxon>Bacillati</taxon>
        <taxon>Actinomycetota</taxon>
        <taxon>Actinomycetes</taxon>
        <taxon>Mycobacteriales</taxon>
        <taxon>Mycobacteriaceae</taxon>
        <taxon>Mycolicibacterium</taxon>
    </lineage>
</organism>
<dbReference type="AlphaFoldDB" id="A0A7I7K1Q8"/>
<sequence>MLAIPLILCVWLIFEADWLVSLLLGDAYAGSVSVLKWLAGAMILNVLVQPMLTALQARRFDHFAAAISMASVGAQLAIVVTLAPTMGALSAGIAFFASQALQLLGVIACVAAILWRRNVSVISYLRD</sequence>
<name>A0A7I7K1Q8_9MYCO</name>
<accession>A0A7I7K1Q8</accession>